<keyword evidence="3" id="KW-0430">Lectin</keyword>
<dbReference type="SMART" id="SM00915">
    <property type="entry name" value="Jacalin"/>
    <property type="match status" value="1"/>
</dbReference>
<dbReference type="Gene3D" id="2.120.10.70">
    <property type="entry name" value="Fucose-specific lectin"/>
    <property type="match status" value="1"/>
</dbReference>
<dbReference type="PROSITE" id="PS51752">
    <property type="entry name" value="JACALIN_LECTIN"/>
    <property type="match status" value="1"/>
</dbReference>
<reference evidence="5 6" key="1">
    <citation type="journal article" date="2016" name="Mol. Biol. Evol.">
        <title>Comparative Genomics of Early-Diverging Mushroom-Forming Fungi Provides Insights into the Origins of Lignocellulose Decay Capabilities.</title>
        <authorList>
            <person name="Nagy L.G."/>
            <person name="Riley R."/>
            <person name="Tritt A."/>
            <person name="Adam C."/>
            <person name="Daum C."/>
            <person name="Floudas D."/>
            <person name="Sun H."/>
            <person name="Yadav J.S."/>
            <person name="Pangilinan J."/>
            <person name="Larsson K.H."/>
            <person name="Matsuura K."/>
            <person name="Barry K."/>
            <person name="Labutti K."/>
            <person name="Kuo R."/>
            <person name="Ohm R.A."/>
            <person name="Bhattacharya S.S."/>
            <person name="Shirouzu T."/>
            <person name="Yoshinaga Y."/>
            <person name="Martin F.M."/>
            <person name="Grigoriev I.V."/>
            <person name="Hibbett D.S."/>
        </authorList>
    </citation>
    <scope>NUCLEOTIDE SEQUENCE [LARGE SCALE GENOMIC DNA]</scope>
    <source>
        <strain evidence="5 6">93-53</strain>
    </source>
</reference>
<name>A0A165F1F6_9APHY</name>
<proteinExistence type="inferred from homology"/>
<evidence type="ECO:0000313" key="6">
    <source>
        <dbReference type="Proteomes" id="UP000076871"/>
    </source>
</evidence>
<dbReference type="PANTHER" id="PTHR33589:SF3">
    <property type="entry name" value="ZYMOGEN GRANULE MEMBRANE PROTEIN 16-LIKE"/>
    <property type="match status" value="1"/>
</dbReference>
<evidence type="ECO:0000259" key="4">
    <source>
        <dbReference type="PROSITE" id="PS51752"/>
    </source>
</evidence>
<dbReference type="Proteomes" id="UP000076871">
    <property type="component" value="Unassembled WGS sequence"/>
</dbReference>
<comment type="similarity">
    <text evidence="1">Belongs to the fungal fucose-specific lectin family.</text>
</comment>
<evidence type="ECO:0000256" key="3">
    <source>
        <dbReference type="ARBA" id="ARBA00022734"/>
    </source>
</evidence>
<dbReference type="InterPro" id="IPR036404">
    <property type="entry name" value="Jacalin-like_lectin_dom_sf"/>
</dbReference>
<dbReference type="Gene3D" id="2.100.10.30">
    <property type="entry name" value="Jacalin-like lectin domain"/>
    <property type="match status" value="1"/>
</dbReference>
<keyword evidence="2" id="KW-0732">Signal</keyword>
<dbReference type="GO" id="GO:0030246">
    <property type="term" value="F:carbohydrate binding"/>
    <property type="evidence" value="ECO:0007669"/>
    <property type="project" value="UniProtKB-KW"/>
</dbReference>
<evidence type="ECO:0000313" key="5">
    <source>
        <dbReference type="EMBL" id="KZT08169.1"/>
    </source>
</evidence>
<dbReference type="RefSeq" id="XP_040765909.1">
    <property type="nucleotide sequence ID" value="XM_040914327.1"/>
</dbReference>
<dbReference type="InterPro" id="IPR052321">
    <property type="entry name" value="PolyBind_ProtTraffic"/>
</dbReference>
<dbReference type="InterPro" id="IPR001229">
    <property type="entry name" value="Jacalin-like_lectin_dom"/>
</dbReference>
<dbReference type="InParanoid" id="A0A165F1F6"/>
<sequence>MSSESPQVLSKTPLKLIDNVQNYPSQPCSVAITASTDWAGGKGEGEAHCYLRTSDGQVSQHCQKQRMLRVPPARIDRNFRSAFARIPQTDGWKPGGLVRECDPRSQLSCLAWDDRNQTLFYQLADNTIRETRFDSRWYDTNFLQADVMPGTRIAAICTSDGLRAVVFFQDSSGFLCYRRAWNWNWEINATRLAKAAPNTAIAAVIADLPDHLRAADRIRVYYQDEQWILREHVTDDFGTKWVIGDFFEDPGQFIASMAAVFLYADGPQLRVFYHDLRSLCVSEKCWESNEWSQSRTVFDASCEVYVTAYTRVVEVTKPSVLNLLHVGPDAVIDQHIWMAQLGWLKPSFVEYQSDSEGIRNGSWKGERFHDGSFPSNAWDKRIKGIRIRSGTVVDGICLDFANGTSTSWHGGFGGNLHQTFELAAGEDIVQVLVHANNEYIRALQFRTSKGRASELFGSNGATSSITWEAKDKVLTGFSGTFGKYKPTGALVLTGLQPLWRDP</sequence>
<gene>
    <name evidence="5" type="ORF">LAESUDRAFT_811642</name>
</gene>
<dbReference type="PANTHER" id="PTHR33589">
    <property type="entry name" value="OS11G0524900 PROTEIN"/>
    <property type="match status" value="1"/>
</dbReference>
<protein>
    <recommendedName>
        <fullName evidence="4">Jacalin-type lectin domain-containing protein</fullName>
    </recommendedName>
</protein>
<dbReference type="InterPro" id="IPR012475">
    <property type="entry name" value="Fungal_lectin"/>
</dbReference>
<dbReference type="Pfam" id="PF07938">
    <property type="entry name" value="Fungal_lectin"/>
    <property type="match status" value="1"/>
</dbReference>
<dbReference type="OrthoDB" id="2793994at2759"/>
<dbReference type="Pfam" id="PF01419">
    <property type="entry name" value="Jacalin"/>
    <property type="match status" value="1"/>
</dbReference>
<dbReference type="SUPFAM" id="SSF51101">
    <property type="entry name" value="Mannose-binding lectins"/>
    <property type="match status" value="1"/>
</dbReference>
<dbReference type="STRING" id="1314785.A0A165F1F6"/>
<keyword evidence="6" id="KW-1185">Reference proteome</keyword>
<organism evidence="5 6">
    <name type="scientific">Laetiporus sulphureus 93-53</name>
    <dbReference type="NCBI Taxonomy" id="1314785"/>
    <lineage>
        <taxon>Eukaryota</taxon>
        <taxon>Fungi</taxon>
        <taxon>Dikarya</taxon>
        <taxon>Basidiomycota</taxon>
        <taxon>Agaricomycotina</taxon>
        <taxon>Agaricomycetes</taxon>
        <taxon>Polyporales</taxon>
        <taxon>Laetiporus</taxon>
    </lineage>
</organism>
<dbReference type="Gene3D" id="2.40.128.190">
    <property type="match status" value="1"/>
</dbReference>
<dbReference type="EMBL" id="KV427616">
    <property type="protein sequence ID" value="KZT08169.1"/>
    <property type="molecule type" value="Genomic_DNA"/>
</dbReference>
<accession>A0A165F1F6</accession>
<evidence type="ECO:0000256" key="2">
    <source>
        <dbReference type="ARBA" id="ARBA00022729"/>
    </source>
</evidence>
<evidence type="ECO:0000256" key="1">
    <source>
        <dbReference type="ARBA" id="ARBA00009042"/>
    </source>
</evidence>
<dbReference type="AlphaFoldDB" id="A0A165F1F6"/>
<dbReference type="GeneID" id="63831354"/>
<feature type="domain" description="Jacalin-type lectin" evidence="4">
    <location>
        <begin position="352"/>
        <end position="501"/>
    </location>
</feature>
<dbReference type="SUPFAM" id="SSF89372">
    <property type="entry name" value="Fucose-specific lectin"/>
    <property type="match status" value="1"/>
</dbReference>